<feature type="domain" description="AB hydrolase-1" evidence="1">
    <location>
        <begin position="34"/>
        <end position="133"/>
    </location>
</feature>
<gene>
    <name evidence="2" type="ORF">G8770_02135</name>
</gene>
<dbReference type="GO" id="GO:0016787">
    <property type="term" value="F:hydrolase activity"/>
    <property type="evidence" value="ECO:0007669"/>
    <property type="project" value="UniProtKB-KW"/>
</dbReference>
<dbReference type="InterPro" id="IPR000073">
    <property type="entry name" value="AB_hydrolase_1"/>
</dbReference>
<dbReference type="GO" id="GO:0016020">
    <property type="term" value="C:membrane"/>
    <property type="evidence" value="ECO:0007669"/>
    <property type="project" value="TreeGrafter"/>
</dbReference>
<keyword evidence="2" id="KW-0378">Hydrolase</keyword>
<evidence type="ECO:0000259" key="1">
    <source>
        <dbReference type="Pfam" id="PF00561"/>
    </source>
</evidence>
<reference evidence="2" key="1">
    <citation type="submission" date="2020-03" db="EMBL/GenBank/DDBJ databases">
        <authorList>
            <person name="Guo F."/>
        </authorList>
    </citation>
    <scope>NUCLEOTIDE SEQUENCE</scope>
    <source>
        <strain evidence="2">JCM 30134</strain>
    </source>
</reference>
<comment type="caution">
    <text evidence="2">The sequence shown here is derived from an EMBL/GenBank/DDBJ whole genome shotgun (WGS) entry which is preliminary data.</text>
</comment>
<evidence type="ECO:0000313" key="3">
    <source>
        <dbReference type="Proteomes" id="UP000787472"/>
    </source>
</evidence>
<dbReference type="Pfam" id="PF00561">
    <property type="entry name" value="Abhydrolase_1"/>
    <property type="match status" value="1"/>
</dbReference>
<evidence type="ECO:0000313" key="2">
    <source>
        <dbReference type="EMBL" id="NHO64346.1"/>
    </source>
</evidence>
<dbReference type="EMBL" id="JAAONZ010000001">
    <property type="protein sequence ID" value="NHO64346.1"/>
    <property type="molecule type" value="Genomic_DNA"/>
</dbReference>
<dbReference type="AlphaFoldDB" id="A0A9E5JTP8"/>
<name>A0A9E5JTP8_9GAMM</name>
<dbReference type="Gene3D" id="3.40.50.1820">
    <property type="entry name" value="alpha/beta hydrolase"/>
    <property type="match status" value="1"/>
</dbReference>
<sequence length="292" mass="32215">MAVYSDVYYPVSDGLRLYARDYPLAEGVPEPGFTLLCLHGLSRNSADFEPLCEGLGDGYRIVVPDQRGRGLSDWDSDSNRYHLLTYVQDMWQLLDHLQIEKVLIVGTSMGGLMGMVMAGQRPDRIAGLAINDVGPEVDPAGLSRIMSYVGKGGEITCWDDAVEHTRALNTVCFPDYNRSQWLTMAQRLYRENDAGVPVVAYDPMISAPIASSVEHAVPADLWPVFRTLKDTPLLVLRGALSDLLSRQCFLRMQQEVPDCVAVEVPGVGHAPALDEKEALKAIQQFIATCSQQ</sequence>
<dbReference type="PANTHER" id="PTHR43798:SF24">
    <property type="entry name" value="CIS-3-ALKYL-4-ALKYLOXETAN-2-ONE DECARBOXYLASE"/>
    <property type="match status" value="1"/>
</dbReference>
<protein>
    <submittedName>
        <fullName evidence="2">Alpha/beta hydrolase</fullName>
    </submittedName>
</protein>
<accession>A0A9E5JTP8</accession>
<dbReference type="InterPro" id="IPR029058">
    <property type="entry name" value="AB_hydrolase_fold"/>
</dbReference>
<dbReference type="PANTHER" id="PTHR43798">
    <property type="entry name" value="MONOACYLGLYCEROL LIPASE"/>
    <property type="match status" value="1"/>
</dbReference>
<proteinExistence type="predicted"/>
<dbReference type="PRINTS" id="PR00111">
    <property type="entry name" value="ABHYDROLASE"/>
</dbReference>
<keyword evidence="3" id="KW-1185">Reference proteome</keyword>
<dbReference type="SUPFAM" id="SSF53474">
    <property type="entry name" value="alpha/beta-Hydrolases"/>
    <property type="match status" value="1"/>
</dbReference>
<dbReference type="Proteomes" id="UP000787472">
    <property type="component" value="Unassembled WGS sequence"/>
</dbReference>
<dbReference type="RefSeq" id="WP_167181259.1">
    <property type="nucleotide sequence ID" value="NZ_JAAONZ010000001.1"/>
</dbReference>
<organism evidence="2 3">
    <name type="scientific">Pseudomaricurvus hydrocarbonicus</name>
    <dbReference type="NCBI Taxonomy" id="1470433"/>
    <lineage>
        <taxon>Bacteria</taxon>
        <taxon>Pseudomonadati</taxon>
        <taxon>Pseudomonadota</taxon>
        <taxon>Gammaproteobacteria</taxon>
        <taxon>Cellvibrionales</taxon>
        <taxon>Cellvibrionaceae</taxon>
        <taxon>Pseudomaricurvus</taxon>
    </lineage>
</organism>
<dbReference type="InterPro" id="IPR050266">
    <property type="entry name" value="AB_hydrolase_sf"/>
</dbReference>